<name>A0A1G8A801_9ACTN</name>
<dbReference type="AlphaFoldDB" id="A0A1G8A801"/>
<dbReference type="InterPro" id="IPR036250">
    <property type="entry name" value="AcylCo_DH-like_C"/>
</dbReference>
<dbReference type="RefSeq" id="WP_093170988.1">
    <property type="nucleotide sequence ID" value="NZ_FNCN01000012.1"/>
</dbReference>
<dbReference type="OrthoDB" id="3478937at2"/>
<gene>
    <name evidence="1" type="ORF">SAMN05421505_11251</name>
</gene>
<evidence type="ECO:0000313" key="1">
    <source>
        <dbReference type="EMBL" id="SDH17058.1"/>
    </source>
</evidence>
<dbReference type="EMBL" id="FNCN01000012">
    <property type="protein sequence ID" value="SDH17058.1"/>
    <property type="molecule type" value="Genomic_DNA"/>
</dbReference>
<evidence type="ECO:0000313" key="2">
    <source>
        <dbReference type="Proteomes" id="UP000198923"/>
    </source>
</evidence>
<organism evidence="1 2">
    <name type="scientific">Sinosporangium album</name>
    <dbReference type="NCBI Taxonomy" id="504805"/>
    <lineage>
        <taxon>Bacteria</taxon>
        <taxon>Bacillati</taxon>
        <taxon>Actinomycetota</taxon>
        <taxon>Actinomycetes</taxon>
        <taxon>Streptosporangiales</taxon>
        <taxon>Streptosporangiaceae</taxon>
        <taxon>Sinosporangium</taxon>
    </lineage>
</organism>
<evidence type="ECO:0008006" key="3">
    <source>
        <dbReference type="Google" id="ProtNLM"/>
    </source>
</evidence>
<proteinExistence type="predicted"/>
<dbReference type="GO" id="GO:0016627">
    <property type="term" value="F:oxidoreductase activity, acting on the CH-CH group of donors"/>
    <property type="evidence" value="ECO:0007669"/>
    <property type="project" value="InterPro"/>
</dbReference>
<protein>
    <recommendedName>
        <fullName evidence="3">Acyl-CoA dehydrogenase, C-terminal domain</fullName>
    </recommendedName>
</protein>
<reference evidence="1 2" key="1">
    <citation type="submission" date="2016-10" db="EMBL/GenBank/DDBJ databases">
        <authorList>
            <person name="de Groot N.N."/>
        </authorList>
    </citation>
    <scope>NUCLEOTIDE SEQUENCE [LARGE SCALE GENOMIC DNA]</scope>
    <source>
        <strain evidence="1 2">CPCC 201354</strain>
    </source>
</reference>
<dbReference type="SUPFAM" id="SSF47203">
    <property type="entry name" value="Acyl-CoA dehydrogenase C-terminal domain-like"/>
    <property type="match status" value="1"/>
</dbReference>
<dbReference type="Proteomes" id="UP000198923">
    <property type="component" value="Unassembled WGS sequence"/>
</dbReference>
<accession>A0A1G8A801</accession>
<keyword evidence="2" id="KW-1185">Reference proteome</keyword>
<sequence>MTVRSTPPLSGPALSGTGTDPWRLLFDVARRNGWKEALDTLHTRAGPGVLLLGPGGHAIASAEAAATAVRVRLGGLEWPRARGTESVYAPPVPGLVAIRSKLEPLSEGTAVWPAAWATTLAGLRLGLSYGLLDAAVSHLGARLAGDASLLQHQMIKGTIADVTVDHLEIRAVLETAGTEGLPWDSVVDLHGRTTAADRTTLRLFGASGYVEGGAGRTAHLSELLADVYVGPANGEVTV</sequence>
<dbReference type="STRING" id="504805.SAMN05421505_11251"/>